<sequence>TTGHLASVNRLSKQLVYRTLLPFALAAI</sequence>
<comment type="caution">
    <text evidence="1">The sequence shown here is derived from an EMBL/GenBank/DDBJ whole genome shotgun (WGS) entry which is preliminary data.</text>
</comment>
<protein>
    <submittedName>
        <fullName evidence="1">Uncharacterized protein</fullName>
    </submittedName>
</protein>
<gene>
    <name evidence="1" type="ORF">LCGC14_1689620</name>
</gene>
<organism evidence="1">
    <name type="scientific">marine sediment metagenome</name>
    <dbReference type="NCBI Taxonomy" id="412755"/>
    <lineage>
        <taxon>unclassified sequences</taxon>
        <taxon>metagenomes</taxon>
        <taxon>ecological metagenomes</taxon>
    </lineage>
</organism>
<accession>A0A0F9HLB2</accession>
<dbReference type="EMBL" id="LAZR01014761">
    <property type="protein sequence ID" value="KKM16061.1"/>
    <property type="molecule type" value="Genomic_DNA"/>
</dbReference>
<proteinExistence type="predicted"/>
<reference evidence="1" key="1">
    <citation type="journal article" date="2015" name="Nature">
        <title>Complex archaea that bridge the gap between prokaryotes and eukaryotes.</title>
        <authorList>
            <person name="Spang A."/>
            <person name="Saw J.H."/>
            <person name="Jorgensen S.L."/>
            <person name="Zaremba-Niedzwiedzka K."/>
            <person name="Martijn J."/>
            <person name="Lind A.E."/>
            <person name="van Eijk R."/>
            <person name="Schleper C."/>
            <person name="Guy L."/>
            <person name="Ettema T.J."/>
        </authorList>
    </citation>
    <scope>NUCLEOTIDE SEQUENCE</scope>
</reference>
<evidence type="ECO:0000313" key="1">
    <source>
        <dbReference type="EMBL" id="KKM16061.1"/>
    </source>
</evidence>
<name>A0A0F9HLB2_9ZZZZ</name>
<dbReference type="AlphaFoldDB" id="A0A0F9HLB2"/>
<feature type="non-terminal residue" evidence="1">
    <location>
        <position position="1"/>
    </location>
</feature>